<feature type="region of interest" description="Disordered" evidence="11">
    <location>
        <begin position="286"/>
        <end position="351"/>
    </location>
</feature>
<keyword evidence="8 12" id="KW-0472">Membrane</keyword>
<feature type="transmembrane region" description="Helical" evidence="12">
    <location>
        <begin position="1229"/>
        <end position="1247"/>
    </location>
</feature>
<evidence type="ECO:0000313" key="13">
    <source>
        <dbReference type="EMBL" id="PNY07853.1"/>
    </source>
</evidence>
<evidence type="ECO:0000256" key="10">
    <source>
        <dbReference type="SAM" id="Coils"/>
    </source>
</evidence>
<evidence type="ECO:0000256" key="2">
    <source>
        <dbReference type="ARBA" id="ARBA00004389"/>
    </source>
</evidence>
<feature type="compositionally biased region" description="Basic and acidic residues" evidence="11">
    <location>
        <begin position="1182"/>
        <end position="1197"/>
    </location>
</feature>
<gene>
    <name evidence="13" type="ORF">L195_g004359</name>
</gene>
<feature type="compositionally biased region" description="Basic and acidic residues" evidence="11">
    <location>
        <begin position="543"/>
        <end position="571"/>
    </location>
</feature>
<keyword evidence="7 10" id="KW-0175">Coiled coil</keyword>
<comment type="similarity">
    <text evidence="9">Belongs to the plant Proton pump-interactor protein family.</text>
</comment>
<dbReference type="InterPro" id="IPR055282">
    <property type="entry name" value="PPI1-4"/>
</dbReference>
<evidence type="ECO:0008006" key="15">
    <source>
        <dbReference type="Google" id="ProtNLM"/>
    </source>
</evidence>
<organism evidence="13 14">
    <name type="scientific">Trifolium pratense</name>
    <name type="common">Red clover</name>
    <dbReference type="NCBI Taxonomy" id="57577"/>
    <lineage>
        <taxon>Eukaryota</taxon>
        <taxon>Viridiplantae</taxon>
        <taxon>Streptophyta</taxon>
        <taxon>Embryophyta</taxon>
        <taxon>Tracheophyta</taxon>
        <taxon>Spermatophyta</taxon>
        <taxon>Magnoliopsida</taxon>
        <taxon>eudicotyledons</taxon>
        <taxon>Gunneridae</taxon>
        <taxon>Pentapetalae</taxon>
        <taxon>rosids</taxon>
        <taxon>fabids</taxon>
        <taxon>Fabales</taxon>
        <taxon>Fabaceae</taxon>
        <taxon>Papilionoideae</taxon>
        <taxon>50 kb inversion clade</taxon>
        <taxon>NPAAA clade</taxon>
        <taxon>Hologalegina</taxon>
        <taxon>IRL clade</taxon>
        <taxon>Trifolieae</taxon>
        <taxon>Trifolium</taxon>
    </lineage>
</organism>
<keyword evidence="6 12" id="KW-1133">Transmembrane helix</keyword>
<evidence type="ECO:0000256" key="8">
    <source>
        <dbReference type="ARBA" id="ARBA00023136"/>
    </source>
</evidence>
<dbReference type="PANTHER" id="PTHR32219">
    <property type="entry name" value="RNA-BINDING PROTEIN YLMH-RELATED"/>
    <property type="match status" value="1"/>
</dbReference>
<evidence type="ECO:0000256" key="12">
    <source>
        <dbReference type="SAM" id="Phobius"/>
    </source>
</evidence>
<evidence type="ECO:0000256" key="6">
    <source>
        <dbReference type="ARBA" id="ARBA00022989"/>
    </source>
</evidence>
<feature type="compositionally biased region" description="Acidic residues" evidence="11">
    <location>
        <begin position="317"/>
        <end position="331"/>
    </location>
</feature>
<sequence length="1261" mass="139280">MTAEEVLNVLHSKEISDNGGGVEDHHKIVTEHCNGKEISVNGNVGGEVVSDIVDSDPIVTVDVNSNGNGVVVLEDHNHKVEGESEVTVISNSNGSVDKTTIVDVVEREGEIYQNGSGSDVNHVHVTDNTVVEVQNGALDKESSECAVESSEDEIRDEVSDSVVEEGVKVQDRELESFENGVVEENEICDVVADVDKSDRELEGGVVENGVVDTGGGDVEEIEVPVPVVVEEVAAASTEAVEAGDSDVVGTAESKDHESVESEKVGGVGVDASGEKTEICDVELESEVGAEVSDSAENKLESVVDAEVSESAEKNEIGDVELESEVDAEVSDSAEKKLESVVDTEVSESAEKNEICDVELETSVDAEVSESAETNGIHDVELETVIDAEVSESAEKNETHDVELESVVDAEVSNSAEKNEIPVDVNGVCDDTDVKQCAVEDTQNGLEKAPVESVSDTIVENGVAEVEVSECTEGENVILVDVSESERSVEVSEPQVVIQGKDLAEKIESGVFDDADEGKDENEPSVDTKTIEEEGNAAPSDNVVKVEGESIDVSEIKTDAVESEAEHSKETVVSEAEPSTETVASEAEASNNAMESEASLSVDVPDLKTNAVDREAELSTEAEPPVEAESPVEAEPSVEAKISAEGEGSNPIDEDLKTPQEVSSADATDAQNLGTEVVKTPFYWLVRVPRYDDDENIREQIQHAAQQVEEKTKIRDEIRSESQDKRALCKEYGQEFRAALQEERAARELLKAKRQEMDSVQSIMSRLNNAISVGDIDAKIRNMEHMIQHETLPLKEEKQLIRQIKQLKQTRGELSTIIAKQDQSQSLDDKESIEEQTKRLQLLRKELDVLRNNVLKAETITKAAKKKSDEESNQLSKLMAQYKAADDTRQEAFVKLQILRRQLHEKSKYFWEYKNASMRAQELGAQRGKKEEVQKLCIEQAERIHEMLKNDEFRRSYIRCNTRSTLRRLVTYDGRGLGPDEEPPVIPNAFIERSPKNDSLVPQSTPEQQQKSIPTESVTVNAKDEPTSKVAVQKPEISESSKAKKPAKPVPEKKSAVPVSRWGDESDEDKEPKEPVRTKEEEERILKAEKVKKEEEEAKLKEIKRLEEIEKAKEALQRKKRNAEKAQQRALYKAQKEAEQKEKEREKRARKKEKRKTVSPDHAVENTEQESAALPTAEILTRTLDESDQIEKPAEVTKRPVKPSQFTKQNKVKSLPMAIRNRGKRRIQPWMWWALIAVLVIAALFYIGNNSSLISSFQSFGF</sequence>
<keyword evidence="3" id="KW-1003">Cell membrane</keyword>
<evidence type="ECO:0000256" key="11">
    <source>
        <dbReference type="SAM" id="MobiDB-lite"/>
    </source>
</evidence>
<evidence type="ECO:0000256" key="9">
    <source>
        <dbReference type="ARBA" id="ARBA00038080"/>
    </source>
</evidence>
<accession>A0A2K3NXX2</accession>
<reference evidence="13 14" key="2">
    <citation type="journal article" date="2017" name="Front. Plant Sci.">
        <title>Gene Classification and Mining of Molecular Markers Useful in Red Clover (Trifolium pratense) Breeding.</title>
        <authorList>
            <person name="Istvanek J."/>
            <person name="Dluhosova J."/>
            <person name="Dluhos P."/>
            <person name="Patkova L."/>
            <person name="Nedelnik J."/>
            <person name="Repkova J."/>
        </authorList>
    </citation>
    <scope>NUCLEOTIDE SEQUENCE [LARGE SCALE GENOMIC DNA]</scope>
    <source>
        <strain evidence="14">cv. Tatra</strain>
        <tissue evidence="13">Young leaves</tissue>
    </source>
</reference>
<feature type="region of interest" description="Disordered" evidence="11">
    <location>
        <begin position="237"/>
        <end position="271"/>
    </location>
</feature>
<feature type="compositionally biased region" description="Polar residues" evidence="11">
    <location>
        <begin position="999"/>
        <end position="1019"/>
    </location>
</feature>
<evidence type="ECO:0000256" key="3">
    <source>
        <dbReference type="ARBA" id="ARBA00022475"/>
    </source>
</evidence>
<feature type="compositionally biased region" description="Basic and acidic residues" evidence="11">
    <location>
        <begin position="1133"/>
        <end position="1146"/>
    </location>
</feature>
<feature type="region of interest" description="Disordered" evidence="11">
    <location>
        <begin position="972"/>
        <end position="1211"/>
    </location>
</feature>
<name>A0A2K3NXX2_TRIPR</name>
<feature type="coiled-coil region" evidence="10">
    <location>
        <begin position="832"/>
        <end position="859"/>
    </location>
</feature>
<comment type="subcellular location">
    <subcellularLocation>
        <location evidence="1">Cell membrane</location>
        <topology evidence="1">Single-pass membrane protein</topology>
    </subcellularLocation>
    <subcellularLocation>
        <location evidence="2">Endoplasmic reticulum membrane</location>
        <topology evidence="2">Single-pass membrane protein</topology>
    </subcellularLocation>
</comment>
<dbReference type="AlphaFoldDB" id="A0A2K3NXX2"/>
<evidence type="ECO:0000256" key="5">
    <source>
        <dbReference type="ARBA" id="ARBA00022824"/>
    </source>
</evidence>
<dbReference type="Proteomes" id="UP000236291">
    <property type="component" value="Unassembled WGS sequence"/>
</dbReference>
<dbReference type="STRING" id="57577.A0A2K3NXX2"/>
<comment type="caution">
    <text evidence="13">The sequence shown here is derived from an EMBL/GenBank/DDBJ whole genome shotgun (WGS) entry which is preliminary data.</text>
</comment>
<evidence type="ECO:0000256" key="7">
    <source>
        <dbReference type="ARBA" id="ARBA00023054"/>
    </source>
</evidence>
<evidence type="ECO:0000313" key="14">
    <source>
        <dbReference type="Proteomes" id="UP000236291"/>
    </source>
</evidence>
<dbReference type="GO" id="GO:0005886">
    <property type="term" value="C:plasma membrane"/>
    <property type="evidence" value="ECO:0007669"/>
    <property type="project" value="UniProtKB-SubCell"/>
</dbReference>
<dbReference type="PANTHER" id="PTHR32219:SF3">
    <property type="entry name" value="CALPONIN-LIKE DOMAIN PROTEIN"/>
    <property type="match status" value="1"/>
</dbReference>
<protein>
    <recommendedName>
        <fullName evidence="15">Proton pump-interactor 1-like protein</fullName>
    </recommendedName>
</protein>
<feature type="compositionally biased region" description="Basic and acidic residues" evidence="11">
    <location>
        <begin position="1155"/>
        <end position="1164"/>
    </location>
</feature>
<evidence type="ECO:0000256" key="4">
    <source>
        <dbReference type="ARBA" id="ARBA00022692"/>
    </source>
</evidence>
<feature type="compositionally biased region" description="Low complexity" evidence="11">
    <location>
        <begin position="573"/>
        <end position="600"/>
    </location>
</feature>
<keyword evidence="4 12" id="KW-0812">Transmembrane</keyword>
<feature type="compositionally biased region" description="Acidic residues" evidence="11">
    <location>
        <begin position="510"/>
        <end position="523"/>
    </location>
</feature>
<dbReference type="EMBL" id="ASHM01002146">
    <property type="protein sequence ID" value="PNY07853.1"/>
    <property type="molecule type" value="Genomic_DNA"/>
</dbReference>
<evidence type="ECO:0000256" key="1">
    <source>
        <dbReference type="ARBA" id="ARBA00004162"/>
    </source>
</evidence>
<feature type="compositionally biased region" description="Acidic residues" evidence="11">
    <location>
        <begin position="617"/>
        <end position="631"/>
    </location>
</feature>
<proteinExistence type="inferred from homology"/>
<dbReference type="GO" id="GO:0005789">
    <property type="term" value="C:endoplasmic reticulum membrane"/>
    <property type="evidence" value="ECO:0007669"/>
    <property type="project" value="UniProtKB-SubCell"/>
</dbReference>
<keyword evidence="5" id="KW-0256">Endoplasmic reticulum</keyword>
<feature type="compositionally biased region" description="Basic and acidic residues" evidence="11">
    <location>
        <begin position="1069"/>
        <end position="1126"/>
    </location>
</feature>
<feature type="region of interest" description="Disordered" evidence="11">
    <location>
        <begin position="508"/>
        <end position="667"/>
    </location>
</feature>
<reference evidence="13 14" key="1">
    <citation type="journal article" date="2014" name="Am. J. Bot.">
        <title>Genome assembly and annotation for red clover (Trifolium pratense; Fabaceae).</title>
        <authorList>
            <person name="Istvanek J."/>
            <person name="Jaros M."/>
            <person name="Krenek A."/>
            <person name="Repkova J."/>
        </authorList>
    </citation>
    <scope>NUCLEOTIDE SEQUENCE [LARGE SCALE GENOMIC DNA]</scope>
    <source>
        <strain evidence="14">cv. Tatra</strain>
        <tissue evidence="13">Young leaves</tissue>
    </source>
</reference>
<feature type="compositionally biased region" description="Basic and acidic residues" evidence="11">
    <location>
        <begin position="252"/>
        <end position="263"/>
    </location>
</feature>